<accession>A0A3A1QN90</accession>
<keyword evidence="3" id="KW-1185">Reference proteome</keyword>
<gene>
    <name evidence="2" type="ORF">D3H55_21480</name>
</gene>
<keyword evidence="1" id="KW-0472">Membrane</keyword>
<dbReference type="RefSeq" id="WP_119549363.1">
    <property type="nucleotide sequence ID" value="NZ_QXIR01000043.1"/>
</dbReference>
<keyword evidence="1" id="KW-0812">Transmembrane</keyword>
<keyword evidence="1" id="KW-1133">Transmembrane helix</keyword>
<dbReference type="AlphaFoldDB" id="A0A3A1QN90"/>
<name>A0A3A1QN90_9BACI</name>
<dbReference type="Proteomes" id="UP000265801">
    <property type="component" value="Unassembled WGS sequence"/>
</dbReference>
<comment type="caution">
    <text evidence="2">The sequence shown here is derived from an EMBL/GenBank/DDBJ whole genome shotgun (WGS) entry which is preliminary data.</text>
</comment>
<protein>
    <submittedName>
        <fullName evidence="2">Uncharacterized protein</fullName>
    </submittedName>
</protein>
<proteinExistence type="predicted"/>
<sequence length="136" mass="16345">MEATQEQPFKKTDYLLLFTVLTISLALIYSFLRYNRRKKDNKDTEQVVNQGHNDDLLVLDNIKLINENKIRQLLIDWQSNLEEVQKKRDSETIYEWFLRINGPLEVLPIYDKVRYGQQEYTQSEYLLISSKLNRDK</sequence>
<evidence type="ECO:0000256" key="1">
    <source>
        <dbReference type="SAM" id="Phobius"/>
    </source>
</evidence>
<evidence type="ECO:0000313" key="3">
    <source>
        <dbReference type="Proteomes" id="UP000265801"/>
    </source>
</evidence>
<reference evidence="2 3" key="1">
    <citation type="submission" date="2018-09" db="EMBL/GenBank/DDBJ databases">
        <title>Bacillus saliacetes sp. nov., isolated from Thai shrimp paste (Ka-pi).</title>
        <authorList>
            <person name="Daroonpunt R."/>
            <person name="Tanasupawat S."/>
            <person name="Yiamsombut S."/>
        </authorList>
    </citation>
    <scope>NUCLEOTIDE SEQUENCE [LARGE SCALE GENOMIC DNA]</scope>
    <source>
        <strain evidence="2 3">SKP7-4</strain>
    </source>
</reference>
<feature type="transmembrane region" description="Helical" evidence="1">
    <location>
        <begin position="14"/>
        <end position="32"/>
    </location>
</feature>
<organism evidence="2 3">
    <name type="scientific">Bacillus salacetis</name>
    <dbReference type="NCBI Taxonomy" id="2315464"/>
    <lineage>
        <taxon>Bacteria</taxon>
        <taxon>Bacillati</taxon>
        <taxon>Bacillota</taxon>
        <taxon>Bacilli</taxon>
        <taxon>Bacillales</taxon>
        <taxon>Bacillaceae</taxon>
        <taxon>Bacillus</taxon>
    </lineage>
</organism>
<evidence type="ECO:0000313" key="2">
    <source>
        <dbReference type="EMBL" id="RIW28549.1"/>
    </source>
</evidence>
<dbReference type="EMBL" id="QXIR01000043">
    <property type="protein sequence ID" value="RIW28549.1"/>
    <property type="molecule type" value="Genomic_DNA"/>
</dbReference>